<keyword evidence="4" id="KW-0808">Transferase</keyword>
<dbReference type="PANTHER" id="PTHR43711:SF1">
    <property type="entry name" value="HISTIDINE KINASE 1"/>
    <property type="match status" value="1"/>
</dbReference>
<proteinExistence type="predicted"/>
<dbReference type="InterPro" id="IPR003661">
    <property type="entry name" value="HisK_dim/P_dom"/>
</dbReference>
<dbReference type="EC" id="2.7.13.3" evidence="2"/>
<dbReference type="CDD" id="cd00082">
    <property type="entry name" value="HisKA"/>
    <property type="match status" value="1"/>
</dbReference>
<keyword evidence="9" id="KW-1185">Reference proteome</keyword>
<evidence type="ECO:0000313" key="9">
    <source>
        <dbReference type="Proteomes" id="UP001244552"/>
    </source>
</evidence>
<comment type="catalytic activity">
    <reaction evidence="1">
        <text>ATP + protein L-histidine = ADP + protein N-phospho-L-histidine.</text>
        <dbReference type="EC" id="2.7.13.3"/>
    </reaction>
</comment>
<keyword evidence="5 8" id="KW-0418">Kinase</keyword>
<dbReference type="GO" id="GO:0016301">
    <property type="term" value="F:kinase activity"/>
    <property type="evidence" value="ECO:0007669"/>
    <property type="project" value="UniProtKB-KW"/>
</dbReference>
<reference evidence="8 9" key="1">
    <citation type="submission" date="2023-07" db="EMBL/GenBank/DDBJ databases">
        <title>Genomic Encyclopedia of Type Strains, Phase IV (KMG-IV): sequencing the most valuable type-strain genomes for metagenomic binning, comparative biology and taxonomic classification.</title>
        <authorList>
            <person name="Goeker M."/>
        </authorList>
    </citation>
    <scope>NUCLEOTIDE SEQUENCE [LARGE SCALE GENOMIC DNA]</scope>
    <source>
        <strain evidence="8 9">DSM 19922</strain>
    </source>
</reference>
<dbReference type="InterPro" id="IPR036097">
    <property type="entry name" value="HisK_dim/P_sf"/>
</dbReference>
<sequence length="250" mass="27163">MTHEDDLTARIRELEDAVRARDDFLAIAAHELRNPMYALSLILDTVGRMAQASGDGVMVGAMDQAEKALKRYVERATTLLDVSRLNAGHGEIHVEPFDLAALVRQTAESYAAEAAHTDATLRLDLPRTLPGRWDRLAMEQIVGNLLSNAIRYGAGGPVDLLLAREGDEARLTVRDQGPGIPPEAQDRIFGRFEQVVSSRKRAGFGIGLWLVRSLLQAHGGSIAVDSRPGDGAAFTIRLPLDATPKEPQSP</sequence>
<dbReference type="InterPro" id="IPR004358">
    <property type="entry name" value="Sig_transdc_His_kin-like_C"/>
</dbReference>
<evidence type="ECO:0000259" key="7">
    <source>
        <dbReference type="PROSITE" id="PS50109"/>
    </source>
</evidence>
<dbReference type="PRINTS" id="PR00344">
    <property type="entry name" value="BCTRLSENSOR"/>
</dbReference>
<protein>
    <recommendedName>
        <fullName evidence="2">histidine kinase</fullName>
        <ecNumber evidence="2">2.7.13.3</ecNumber>
    </recommendedName>
</protein>
<dbReference type="SUPFAM" id="SSF47384">
    <property type="entry name" value="Homodimeric domain of signal transducing histidine kinase"/>
    <property type="match status" value="1"/>
</dbReference>
<comment type="caution">
    <text evidence="8">The sequence shown here is derived from an EMBL/GenBank/DDBJ whole genome shotgun (WGS) entry which is preliminary data.</text>
</comment>
<dbReference type="InterPro" id="IPR036890">
    <property type="entry name" value="HATPase_C_sf"/>
</dbReference>
<evidence type="ECO:0000256" key="2">
    <source>
        <dbReference type="ARBA" id="ARBA00012438"/>
    </source>
</evidence>
<evidence type="ECO:0000256" key="5">
    <source>
        <dbReference type="ARBA" id="ARBA00022777"/>
    </source>
</evidence>
<evidence type="ECO:0000256" key="4">
    <source>
        <dbReference type="ARBA" id="ARBA00022679"/>
    </source>
</evidence>
<feature type="domain" description="Histidine kinase" evidence="7">
    <location>
        <begin position="27"/>
        <end position="242"/>
    </location>
</feature>
<dbReference type="RefSeq" id="WP_209981857.1">
    <property type="nucleotide sequence ID" value="NZ_JAGINO010000007.1"/>
</dbReference>
<keyword evidence="6" id="KW-0902">Two-component regulatory system</keyword>
<dbReference type="SMART" id="SM00387">
    <property type="entry name" value="HATPase_c"/>
    <property type="match status" value="1"/>
</dbReference>
<organism evidence="8 9">
    <name type="scientific">Azospirillum picis</name>
    <dbReference type="NCBI Taxonomy" id="488438"/>
    <lineage>
        <taxon>Bacteria</taxon>
        <taxon>Pseudomonadati</taxon>
        <taxon>Pseudomonadota</taxon>
        <taxon>Alphaproteobacteria</taxon>
        <taxon>Rhodospirillales</taxon>
        <taxon>Azospirillaceae</taxon>
        <taxon>Azospirillum</taxon>
    </lineage>
</organism>
<dbReference type="Pfam" id="PF02518">
    <property type="entry name" value="HATPase_c"/>
    <property type="match status" value="1"/>
</dbReference>
<evidence type="ECO:0000256" key="1">
    <source>
        <dbReference type="ARBA" id="ARBA00000085"/>
    </source>
</evidence>
<dbReference type="Proteomes" id="UP001244552">
    <property type="component" value="Unassembled WGS sequence"/>
</dbReference>
<dbReference type="InterPro" id="IPR003594">
    <property type="entry name" value="HATPase_dom"/>
</dbReference>
<dbReference type="EMBL" id="JAUSVU010000007">
    <property type="protein sequence ID" value="MDQ0533502.1"/>
    <property type="molecule type" value="Genomic_DNA"/>
</dbReference>
<dbReference type="Gene3D" id="1.10.287.130">
    <property type="match status" value="1"/>
</dbReference>
<keyword evidence="3" id="KW-0597">Phosphoprotein</keyword>
<gene>
    <name evidence="8" type="ORF">QO018_002360</name>
</gene>
<dbReference type="InterPro" id="IPR005467">
    <property type="entry name" value="His_kinase_dom"/>
</dbReference>
<evidence type="ECO:0000256" key="6">
    <source>
        <dbReference type="ARBA" id="ARBA00023012"/>
    </source>
</evidence>
<dbReference type="SUPFAM" id="SSF55874">
    <property type="entry name" value="ATPase domain of HSP90 chaperone/DNA topoisomerase II/histidine kinase"/>
    <property type="match status" value="1"/>
</dbReference>
<dbReference type="SMART" id="SM00388">
    <property type="entry name" value="HisKA"/>
    <property type="match status" value="1"/>
</dbReference>
<name>A0ABU0MJ66_9PROT</name>
<dbReference type="Gene3D" id="3.30.565.10">
    <property type="entry name" value="Histidine kinase-like ATPase, C-terminal domain"/>
    <property type="match status" value="1"/>
</dbReference>
<accession>A0ABU0MJ66</accession>
<evidence type="ECO:0000313" key="8">
    <source>
        <dbReference type="EMBL" id="MDQ0533502.1"/>
    </source>
</evidence>
<dbReference type="PROSITE" id="PS50109">
    <property type="entry name" value="HIS_KIN"/>
    <property type="match status" value="1"/>
</dbReference>
<dbReference type="InterPro" id="IPR050736">
    <property type="entry name" value="Sensor_HK_Regulatory"/>
</dbReference>
<dbReference type="PANTHER" id="PTHR43711">
    <property type="entry name" value="TWO-COMPONENT HISTIDINE KINASE"/>
    <property type="match status" value="1"/>
</dbReference>
<evidence type="ECO:0000256" key="3">
    <source>
        <dbReference type="ARBA" id="ARBA00022553"/>
    </source>
</evidence>